<comment type="cofactor">
    <cofactor evidence="1 6">
        <name>heme</name>
        <dbReference type="ChEBI" id="CHEBI:30413"/>
    </cofactor>
</comment>
<keyword evidence="8" id="KW-1133">Transmembrane helix</keyword>
<sequence>MSSTICQEQYTTITKQLGKQLLTVNMMFIDYSPWILLPCFGIAYILVNVIYNLFFHPLAKVPGPFLARLTKLWLLSEELGGDAANTLARLHKKHGQLVRVSPNEVAINDRDTFTTINRQGTKFYKEKTFYNGFSGLHGNLFTYQDPEDHSRRKRLMAPSFPQASLAAHEVIIYECMKPLLNEITKNIQSQQPTAIFPAVRKFALDAICAFSFGINLANPSHIDDDSRRRIFEALDNSPRDLIPFQHFTFLKTAAGVIAKLFPKMAPDAVISLQTIGMERLLASRKATGLDPPGLFVNMQGLLDSKKQKLSDEELIAESSTLFFAGTDTTASTVAIGLWHLLHKPELYSRLRAELKTVMPEKGSQPTLKQLESLPFLSACIKEGLRITCPPRGRLPRVVPPEGLQCNGVFIPPNTIVSSPISYLVFDEKVFPKPMEYQPDRWLQYNAKELESYLYPFSRGTRSCIGQTLSISEQRICISQFVRRFSPAEWGKFREVNLKEYINIIIMDDLAIKLVDAE</sequence>
<dbReference type="Gene3D" id="1.10.630.10">
    <property type="entry name" value="Cytochrome P450"/>
    <property type="match status" value="1"/>
</dbReference>
<dbReference type="InterPro" id="IPR050121">
    <property type="entry name" value="Cytochrome_P450_monoxygenase"/>
</dbReference>
<dbReference type="EMBL" id="LYXU01000164">
    <property type="protein sequence ID" value="OBS15262.1"/>
    <property type="molecule type" value="Genomic_DNA"/>
</dbReference>
<evidence type="ECO:0000256" key="1">
    <source>
        <dbReference type="ARBA" id="ARBA00001971"/>
    </source>
</evidence>
<evidence type="ECO:0000256" key="3">
    <source>
        <dbReference type="ARBA" id="ARBA00022617"/>
    </source>
</evidence>
<gene>
    <name evidence="9" type="ORF">FPOA_13855</name>
</gene>
<dbReference type="SUPFAM" id="SSF48264">
    <property type="entry name" value="Cytochrome P450"/>
    <property type="match status" value="1"/>
</dbReference>
<evidence type="ECO:0000256" key="8">
    <source>
        <dbReference type="SAM" id="Phobius"/>
    </source>
</evidence>
<dbReference type="OMA" id="FRCMTLD"/>
<dbReference type="PANTHER" id="PTHR24305:SF166">
    <property type="entry name" value="CYTOCHROME P450 12A4, MITOCHONDRIAL-RELATED"/>
    <property type="match status" value="1"/>
</dbReference>
<dbReference type="GO" id="GO:0020037">
    <property type="term" value="F:heme binding"/>
    <property type="evidence" value="ECO:0007669"/>
    <property type="project" value="InterPro"/>
</dbReference>
<evidence type="ECO:0000256" key="7">
    <source>
        <dbReference type="RuleBase" id="RU000461"/>
    </source>
</evidence>
<dbReference type="PRINTS" id="PR00385">
    <property type="entry name" value="P450"/>
</dbReference>
<dbReference type="STRING" id="36050.A0A1B8A459"/>
<dbReference type="InterPro" id="IPR036396">
    <property type="entry name" value="Cyt_P450_sf"/>
</dbReference>
<dbReference type="Pfam" id="PF00067">
    <property type="entry name" value="p450"/>
    <property type="match status" value="1"/>
</dbReference>
<evidence type="ECO:0000313" key="10">
    <source>
        <dbReference type="Proteomes" id="UP000091967"/>
    </source>
</evidence>
<keyword evidence="10" id="KW-1185">Reference proteome</keyword>
<dbReference type="PRINTS" id="PR00463">
    <property type="entry name" value="EP450I"/>
</dbReference>
<dbReference type="AlphaFoldDB" id="A0A1B8A459"/>
<evidence type="ECO:0000256" key="5">
    <source>
        <dbReference type="ARBA" id="ARBA00023004"/>
    </source>
</evidence>
<dbReference type="Proteomes" id="UP000091967">
    <property type="component" value="Unassembled WGS sequence"/>
</dbReference>
<name>A0A1B8A459_FUSPO</name>
<keyword evidence="4 6" id="KW-0479">Metal-binding</keyword>
<evidence type="ECO:0000256" key="2">
    <source>
        <dbReference type="ARBA" id="ARBA00010617"/>
    </source>
</evidence>
<feature type="transmembrane region" description="Helical" evidence="8">
    <location>
        <begin position="31"/>
        <end position="54"/>
    </location>
</feature>
<keyword evidence="5 6" id="KW-0408">Iron</keyword>
<feature type="binding site" description="axial binding residue" evidence="6">
    <location>
        <position position="463"/>
    </location>
    <ligand>
        <name>heme</name>
        <dbReference type="ChEBI" id="CHEBI:30413"/>
    </ligand>
    <ligandPart>
        <name>Fe</name>
        <dbReference type="ChEBI" id="CHEBI:18248"/>
    </ligandPart>
</feature>
<evidence type="ECO:0000313" key="9">
    <source>
        <dbReference type="EMBL" id="OBS15262.1"/>
    </source>
</evidence>
<evidence type="ECO:0008006" key="11">
    <source>
        <dbReference type="Google" id="ProtNLM"/>
    </source>
</evidence>
<dbReference type="PROSITE" id="PS00086">
    <property type="entry name" value="CYTOCHROME_P450"/>
    <property type="match status" value="1"/>
</dbReference>
<dbReference type="GO" id="GO:0005506">
    <property type="term" value="F:iron ion binding"/>
    <property type="evidence" value="ECO:0007669"/>
    <property type="project" value="InterPro"/>
</dbReference>
<evidence type="ECO:0000256" key="4">
    <source>
        <dbReference type="ARBA" id="ARBA00022723"/>
    </source>
</evidence>
<comment type="similarity">
    <text evidence="2 7">Belongs to the cytochrome P450 family.</text>
</comment>
<protein>
    <recommendedName>
        <fullName evidence="11">Cytochrome P450 monooxygenase</fullName>
    </recommendedName>
</protein>
<dbReference type="GO" id="GO:0016705">
    <property type="term" value="F:oxidoreductase activity, acting on paired donors, with incorporation or reduction of molecular oxygen"/>
    <property type="evidence" value="ECO:0007669"/>
    <property type="project" value="InterPro"/>
</dbReference>
<dbReference type="InterPro" id="IPR001128">
    <property type="entry name" value="Cyt_P450"/>
</dbReference>
<keyword evidence="8" id="KW-0472">Membrane</keyword>
<dbReference type="PANTHER" id="PTHR24305">
    <property type="entry name" value="CYTOCHROME P450"/>
    <property type="match status" value="1"/>
</dbReference>
<keyword evidence="3 6" id="KW-0349">Heme</keyword>
<evidence type="ECO:0000256" key="6">
    <source>
        <dbReference type="PIRSR" id="PIRSR602401-1"/>
    </source>
</evidence>
<reference evidence="9 10" key="1">
    <citation type="submission" date="2016-06" db="EMBL/GenBank/DDBJ databases">
        <title>Living apart together: crosstalk between the core and supernumerary genomes in a fungal plant pathogen.</title>
        <authorList>
            <person name="Vanheule A."/>
            <person name="Audenaert K."/>
            <person name="Warris S."/>
            <person name="Van De Geest H."/>
            <person name="Schijlen E."/>
            <person name="Hofte M."/>
            <person name="De Saeger S."/>
            <person name="Haesaert G."/>
            <person name="Waalwijk C."/>
            <person name="Van Der Lee T."/>
        </authorList>
    </citation>
    <scope>NUCLEOTIDE SEQUENCE [LARGE SCALE GENOMIC DNA]</scope>
    <source>
        <strain evidence="9 10">2516</strain>
    </source>
</reference>
<dbReference type="InterPro" id="IPR002401">
    <property type="entry name" value="Cyt_P450_E_grp-I"/>
</dbReference>
<dbReference type="InterPro" id="IPR017972">
    <property type="entry name" value="Cyt_P450_CS"/>
</dbReference>
<proteinExistence type="inferred from homology"/>
<dbReference type="CDD" id="cd11062">
    <property type="entry name" value="CYP58-like"/>
    <property type="match status" value="1"/>
</dbReference>
<keyword evidence="7" id="KW-0503">Monooxygenase</keyword>
<accession>A0A1B8A459</accession>
<organism evidence="9 10">
    <name type="scientific">Fusarium poae</name>
    <dbReference type="NCBI Taxonomy" id="36050"/>
    <lineage>
        <taxon>Eukaryota</taxon>
        <taxon>Fungi</taxon>
        <taxon>Dikarya</taxon>
        <taxon>Ascomycota</taxon>
        <taxon>Pezizomycotina</taxon>
        <taxon>Sordariomycetes</taxon>
        <taxon>Hypocreomycetidae</taxon>
        <taxon>Hypocreales</taxon>
        <taxon>Nectriaceae</taxon>
        <taxon>Fusarium</taxon>
    </lineage>
</organism>
<dbReference type="GO" id="GO:0004497">
    <property type="term" value="F:monooxygenase activity"/>
    <property type="evidence" value="ECO:0007669"/>
    <property type="project" value="UniProtKB-KW"/>
</dbReference>
<keyword evidence="7" id="KW-0560">Oxidoreductase</keyword>
<keyword evidence="8" id="KW-0812">Transmembrane</keyword>
<comment type="caution">
    <text evidence="9">The sequence shown here is derived from an EMBL/GenBank/DDBJ whole genome shotgun (WGS) entry which is preliminary data.</text>
</comment>